<sequence>MRHFPYIGSGPYCYANSFAMMCGADAPSPQVIEFATSSPFGMQIVGGTLPFFDPYGWTPEAGFDAALDAMGWTSTVSKGGSEEDALARLKFALADGPVWIGPVEMGHLRHQPGMKGAIGADHYVVVLGVDDAYVRMHDPQGYPFALLPLADFITAWRAETLDYGEAYTMRTGFRRLRAVSEEETIRASLPAAIRWLSMEGVQHLPAGTLGNGAAAKALAAMIEGGCDEDLRGHLIHFAIRVGARRLADAATCLARIGLVEAAQIASKQAYLVGALQYPLTVGRDAEAAAILRNLAPRYERLLAMLRAANTSGNPAIEGSTISA</sequence>
<reference evidence="1 2" key="1">
    <citation type="submission" date="2018-07" db="EMBL/GenBank/DDBJ databases">
        <title>The draft genome of Phyllobacterium salinisoli.</title>
        <authorList>
            <person name="Liu L."/>
            <person name="Li L."/>
            <person name="Zhang X."/>
            <person name="Liang L."/>
        </authorList>
    </citation>
    <scope>NUCLEOTIDE SEQUENCE [LARGE SCALE GENOMIC DNA]</scope>
    <source>
        <strain evidence="1 2">LLAN61</strain>
    </source>
</reference>
<protein>
    <recommendedName>
        <fullName evidence="3">RADC family protein</fullName>
    </recommendedName>
</protein>
<proteinExistence type="predicted"/>
<evidence type="ECO:0000313" key="2">
    <source>
        <dbReference type="Proteomes" id="UP000253420"/>
    </source>
</evidence>
<keyword evidence="2" id="KW-1185">Reference proteome</keyword>
<gene>
    <name evidence="1" type="ORF">DUT91_04365</name>
</gene>
<dbReference type="AlphaFoldDB" id="A0A368K9U8"/>
<dbReference type="RefSeq" id="WP_114439626.1">
    <property type="nucleotide sequence ID" value="NZ_QOZG01000002.1"/>
</dbReference>
<dbReference type="EMBL" id="QOZG01000002">
    <property type="protein sequence ID" value="RCS25182.1"/>
    <property type="molecule type" value="Genomic_DNA"/>
</dbReference>
<dbReference type="Proteomes" id="UP000253420">
    <property type="component" value="Unassembled WGS sequence"/>
</dbReference>
<evidence type="ECO:0000313" key="1">
    <source>
        <dbReference type="EMBL" id="RCS25182.1"/>
    </source>
</evidence>
<comment type="caution">
    <text evidence="1">The sequence shown here is derived from an EMBL/GenBank/DDBJ whole genome shotgun (WGS) entry which is preliminary data.</text>
</comment>
<accession>A0A368K9U8</accession>
<organism evidence="1 2">
    <name type="scientific">Phyllobacterium salinisoli</name>
    <dbReference type="NCBI Taxonomy" id="1899321"/>
    <lineage>
        <taxon>Bacteria</taxon>
        <taxon>Pseudomonadati</taxon>
        <taxon>Pseudomonadota</taxon>
        <taxon>Alphaproteobacteria</taxon>
        <taxon>Hyphomicrobiales</taxon>
        <taxon>Phyllobacteriaceae</taxon>
        <taxon>Phyllobacterium</taxon>
    </lineage>
</organism>
<dbReference type="OrthoDB" id="8065844at2"/>
<evidence type="ECO:0008006" key="3">
    <source>
        <dbReference type="Google" id="ProtNLM"/>
    </source>
</evidence>
<name>A0A368K9U8_9HYPH</name>